<keyword evidence="11" id="KW-1185">Reference proteome</keyword>
<keyword evidence="4" id="KW-0548">Nucleotidyltransferase</keyword>
<dbReference type="Gene3D" id="3.90.550.10">
    <property type="entry name" value="Spore Coat Polysaccharide Biosynthesis Protein SpsA, Chain A"/>
    <property type="match status" value="1"/>
</dbReference>
<dbReference type="SUPFAM" id="SSF53448">
    <property type="entry name" value="Nucleotide-diphospho-sugar transferases"/>
    <property type="match status" value="1"/>
</dbReference>
<dbReference type="GO" id="GO:0004475">
    <property type="term" value="F:mannose-1-phosphate guanylyltransferase (GTP) activity"/>
    <property type="evidence" value="ECO:0007669"/>
    <property type="project" value="UniProtKB-EC"/>
</dbReference>
<evidence type="ECO:0000256" key="3">
    <source>
        <dbReference type="ARBA" id="ARBA00022679"/>
    </source>
</evidence>
<protein>
    <recommendedName>
        <fullName evidence="2">mannose-1-phosphate guanylyltransferase</fullName>
        <ecNumber evidence="2">2.7.7.13</ecNumber>
    </recommendedName>
</protein>
<dbReference type="InterPro" id="IPR049577">
    <property type="entry name" value="GMPP_N"/>
</dbReference>
<evidence type="ECO:0000259" key="8">
    <source>
        <dbReference type="Pfam" id="PF00483"/>
    </source>
</evidence>
<dbReference type="Proteomes" id="UP000673975">
    <property type="component" value="Unassembled WGS sequence"/>
</dbReference>
<dbReference type="InterPro" id="IPR029044">
    <property type="entry name" value="Nucleotide-diphossugar_trans"/>
</dbReference>
<evidence type="ECO:0000256" key="1">
    <source>
        <dbReference type="ARBA" id="ARBA00006115"/>
    </source>
</evidence>
<dbReference type="InterPro" id="IPR005835">
    <property type="entry name" value="NTP_transferase_dom"/>
</dbReference>
<dbReference type="GO" id="GO:0005525">
    <property type="term" value="F:GTP binding"/>
    <property type="evidence" value="ECO:0007669"/>
    <property type="project" value="UniProtKB-KW"/>
</dbReference>
<dbReference type="InterPro" id="IPR051161">
    <property type="entry name" value="Mannose-6P_isomerase_type2"/>
</dbReference>
<dbReference type="RefSeq" id="WP_210510182.1">
    <property type="nucleotide sequence ID" value="NZ_JAFIDN010000002.1"/>
</dbReference>
<comment type="similarity">
    <text evidence="1">Belongs to the mannose-6-phosphate isomerase type 2 family.</text>
</comment>
<evidence type="ECO:0000259" key="9">
    <source>
        <dbReference type="Pfam" id="PF22640"/>
    </source>
</evidence>
<evidence type="ECO:0000256" key="6">
    <source>
        <dbReference type="ARBA" id="ARBA00023134"/>
    </source>
</evidence>
<feature type="domain" description="Nucleotidyl transferase" evidence="8">
    <location>
        <begin position="4"/>
        <end position="289"/>
    </location>
</feature>
<evidence type="ECO:0000256" key="4">
    <source>
        <dbReference type="ARBA" id="ARBA00022695"/>
    </source>
</evidence>
<dbReference type="EMBL" id="JAFIDN010000002">
    <property type="protein sequence ID" value="MBP3191560.1"/>
    <property type="molecule type" value="Genomic_DNA"/>
</dbReference>
<dbReference type="FunFam" id="3.90.550.10:FF:000046">
    <property type="entry name" value="Mannose-1-phosphate guanylyltransferase (GDP)"/>
    <property type="match status" value="1"/>
</dbReference>
<feature type="domain" description="MannoseP isomerase/GMP-like beta-helix" evidence="9">
    <location>
        <begin position="302"/>
        <end position="356"/>
    </location>
</feature>
<keyword evidence="6" id="KW-0342">GTP-binding</keyword>
<dbReference type="PANTHER" id="PTHR46390:SF1">
    <property type="entry name" value="MANNOSE-1-PHOSPHATE GUANYLYLTRANSFERASE"/>
    <property type="match status" value="1"/>
</dbReference>
<organism evidence="10 11">
    <name type="scientific">Natronogracilivirga saccharolytica</name>
    <dbReference type="NCBI Taxonomy" id="2812953"/>
    <lineage>
        <taxon>Bacteria</taxon>
        <taxon>Pseudomonadati</taxon>
        <taxon>Balneolota</taxon>
        <taxon>Balneolia</taxon>
        <taxon>Balneolales</taxon>
        <taxon>Cyclonatronaceae</taxon>
        <taxon>Natronogracilivirga</taxon>
    </lineage>
</organism>
<dbReference type="InterPro" id="IPR054566">
    <property type="entry name" value="ManC/GMP-like_b-helix"/>
</dbReference>
<dbReference type="EC" id="2.7.7.13" evidence="2"/>
<sequence>MNYALIMAGGIGSRFWPKSRIDAPKQFLSFFEDKTLLQNTIDRIRPIIPVERIIVSTNADYVDIVKEQIPDIPLENIVGEPVAKNTAPCIAFAASFIHYRDPEATMVVLPSDHFIQNEDAFLKDLELSARIAEEKNRLVTIGITPTRPETGYGYIQYNDENTISFNGDTAYPVKTFAEKPDVQTALKFLQSGDFLWNSGMFIWRTERVLEEIKKHLPVLHHQVEILHQHLSDNDGNISRDVLHSVYHSCFSVSIDYGIMEKSEDVVVVPSHFHWSDLGSWMAIYELQKDQGDEDGNILNSQNILTVKSQNCYVSSANRKLIALVGLQGIGLIETDDAMLICKLDSSQNVKEVYDKLEERDLREYR</sequence>
<reference evidence="10" key="1">
    <citation type="submission" date="2021-02" db="EMBL/GenBank/DDBJ databases">
        <title>Natronogracilivirga saccharolytica gen. nov. sp. nov. a new anaerobic, haloalkiliphilic carbohydrate-fermenting bacterium from soda lake and proposing of Cyclonatronumiaceae fam. nov. in the phylum Balneolaeota.</title>
        <authorList>
            <person name="Zhilina T.N."/>
            <person name="Sorokin D.Y."/>
            <person name="Zavarzina D.G."/>
            <person name="Toshchakov S.V."/>
            <person name="Kublanov I.V."/>
        </authorList>
    </citation>
    <scope>NUCLEOTIDE SEQUENCE</scope>
    <source>
        <strain evidence="10">Z-1702</strain>
    </source>
</reference>
<comment type="caution">
    <text evidence="10">The sequence shown here is derived from an EMBL/GenBank/DDBJ whole genome shotgun (WGS) entry which is preliminary data.</text>
</comment>
<dbReference type="Pfam" id="PF00483">
    <property type="entry name" value="NTP_transferase"/>
    <property type="match status" value="1"/>
</dbReference>
<proteinExistence type="inferred from homology"/>
<dbReference type="SUPFAM" id="SSF159283">
    <property type="entry name" value="Guanosine diphospho-D-mannose pyrophosphorylase/mannose-6-phosphate isomerase linker domain"/>
    <property type="match status" value="1"/>
</dbReference>
<keyword evidence="3 10" id="KW-0808">Transferase</keyword>
<dbReference type="PANTHER" id="PTHR46390">
    <property type="entry name" value="MANNOSE-1-PHOSPHATE GUANYLYLTRANSFERASE"/>
    <property type="match status" value="1"/>
</dbReference>
<evidence type="ECO:0000313" key="10">
    <source>
        <dbReference type="EMBL" id="MBP3191560.1"/>
    </source>
</evidence>
<evidence type="ECO:0000256" key="7">
    <source>
        <dbReference type="ARBA" id="ARBA00047343"/>
    </source>
</evidence>
<dbReference type="CDD" id="cd02509">
    <property type="entry name" value="GDP-M1P_Guanylyltransferase"/>
    <property type="match status" value="1"/>
</dbReference>
<dbReference type="AlphaFoldDB" id="A0A8J7RGQ2"/>
<accession>A0A8J7RGQ2</accession>
<dbReference type="Pfam" id="PF22640">
    <property type="entry name" value="ManC_GMP_beta-helix"/>
    <property type="match status" value="1"/>
</dbReference>
<gene>
    <name evidence="10" type="ORF">NATSA_02670</name>
</gene>
<evidence type="ECO:0000256" key="5">
    <source>
        <dbReference type="ARBA" id="ARBA00022741"/>
    </source>
</evidence>
<name>A0A8J7RGQ2_9BACT</name>
<keyword evidence="5" id="KW-0547">Nucleotide-binding</keyword>
<evidence type="ECO:0000256" key="2">
    <source>
        <dbReference type="ARBA" id="ARBA00012387"/>
    </source>
</evidence>
<comment type="catalytic activity">
    <reaction evidence="7">
        <text>alpha-D-mannose 1-phosphate + GTP + H(+) = GDP-alpha-D-mannose + diphosphate</text>
        <dbReference type="Rhea" id="RHEA:15229"/>
        <dbReference type="ChEBI" id="CHEBI:15378"/>
        <dbReference type="ChEBI" id="CHEBI:33019"/>
        <dbReference type="ChEBI" id="CHEBI:37565"/>
        <dbReference type="ChEBI" id="CHEBI:57527"/>
        <dbReference type="ChEBI" id="CHEBI:58409"/>
        <dbReference type="EC" id="2.7.7.13"/>
    </reaction>
</comment>
<dbReference type="GO" id="GO:0009298">
    <property type="term" value="P:GDP-mannose biosynthetic process"/>
    <property type="evidence" value="ECO:0007669"/>
    <property type="project" value="TreeGrafter"/>
</dbReference>
<evidence type="ECO:0000313" key="11">
    <source>
        <dbReference type="Proteomes" id="UP000673975"/>
    </source>
</evidence>